<gene>
    <name evidence="1" type="ORF">KDAU_09710</name>
</gene>
<reference evidence="2" key="1">
    <citation type="submission" date="2018-12" db="EMBL/GenBank/DDBJ databases">
        <title>Tengunoibacter tsumagoiensis gen. nov., sp. nov., Dictyobacter kobayashii sp. nov., D. alpinus sp. nov., and D. joshuensis sp. nov. and description of Dictyobacteraceae fam. nov. within the order Ktedonobacterales isolated from Tengu-no-mugimeshi.</title>
        <authorList>
            <person name="Wang C.M."/>
            <person name="Zheng Y."/>
            <person name="Sakai Y."/>
            <person name="Toyoda A."/>
            <person name="Minakuchi Y."/>
            <person name="Abe K."/>
            <person name="Yokota A."/>
            <person name="Yabe S."/>
        </authorList>
    </citation>
    <scope>NUCLEOTIDE SEQUENCE [LARGE SCALE GENOMIC DNA]</scope>
    <source>
        <strain evidence="2">S-27</strain>
    </source>
</reference>
<comment type="caution">
    <text evidence="1">The sequence shown here is derived from an EMBL/GenBank/DDBJ whole genome shotgun (WGS) entry which is preliminary data.</text>
</comment>
<accession>A0A401Z9Y1</accession>
<keyword evidence="2" id="KW-1185">Reference proteome</keyword>
<dbReference type="Proteomes" id="UP000287224">
    <property type="component" value="Unassembled WGS sequence"/>
</dbReference>
<dbReference type="AlphaFoldDB" id="A0A401Z9Y1"/>
<dbReference type="EMBL" id="BIFQ01000001">
    <property type="protein sequence ID" value="GCE03642.1"/>
    <property type="molecule type" value="Genomic_DNA"/>
</dbReference>
<proteinExistence type="predicted"/>
<protein>
    <submittedName>
        <fullName evidence="1">Uncharacterized protein</fullName>
    </submittedName>
</protein>
<sequence>MLRMRFPILGKRVCQVWLPVGVVQYVLCPDKQWAELFALIDRAIWSVGGGTALPVGQVVSITRERGIACG</sequence>
<evidence type="ECO:0000313" key="1">
    <source>
        <dbReference type="EMBL" id="GCE03642.1"/>
    </source>
</evidence>
<name>A0A401Z9Y1_9CHLR</name>
<evidence type="ECO:0000313" key="2">
    <source>
        <dbReference type="Proteomes" id="UP000287224"/>
    </source>
</evidence>
<organism evidence="1 2">
    <name type="scientific">Dictyobacter aurantiacus</name>
    <dbReference type="NCBI Taxonomy" id="1936993"/>
    <lineage>
        <taxon>Bacteria</taxon>
        <taxon>Bacillati</taxon>
        <taxon>Chloroflexota</taxon>
        <taxon>Ktedonobacteria</taxon>
        <taxon>Ktedonobacterales</taxon>
        <taxon>Dictyobacteraceae</taxon>
        <taxon>Dictyobacter</taxon>
    </lineage>
</organism>